<dbReference type="NCBIfam" id="TIGR01145">
    <property type="entry name" value="ATP_synt_delta"/>
    <property type="match status" value="1"/>
</dbReference>
<evidence type="ECO:0000256" key="3">
    <source>
        <dbReference type="ARBA" id="ARBA00022781"/>
    </source>
</evidence>
<evidence type="ECO:0000313" key="9">
    <source>
        <dbReference type="EMBL" id="MBC8519441.1"/>
    </source>
</evidence>
<evidence type="ECO:0000256" key="1">
    <source>
        <dbReference type="ARBA" id="ARBA00004370"/>
    </source>
</evidence>
<gene>
    <name evidence="8" type="primary">atpH</name>
    <name evidence="9" type="ORF">H8D24_03415</name>
</gene>
<evidence type="ECO:0000256" key="2">
    <source>
        <dbReference type="ARBA" id="ARBA00022448"/>
    </source>
</evidence>
<dbReference type="HAMAP" id="MF_01416">
    <property type="entry name" value="ATP_synth_delta_bact"/>
    <property type="match status" value="1"/>
</dbReference>
<dbReference type="InterPro" id="IPR000711">
    <property type="entry name" value="ATPase_OSCP/dsu"/>
</dbReference>
<evidence type="ECO:0000313" key="10">
    <source>
        <dbReference type="Proteomes" id="UP000654401"/>
    </source>
</evidence>
<comment type="function">
    <text evidence="8">This protein is part of the stalk that links CF(0) to CF(1). It either transmits conformational changes from CF(0) to CF(1) or is implicated in proton conduction.</text>
</comment>
<accession>A0A8J6PAK8</accession>
<dbReference type="InterPro" id="IPR020781">
    <property type="entry name" value="ATPase_OSCP/d_CS"/>
</dbReference>
<keyword evidence="8" id="KW-1003">Cell membrane</keyword>
<comment type="caution">
    <text evidence="9">The sequence shown here is derived from an EMBL/GenBank/DDBJ whole genome shotgun (WGS) entry which is preliminary data.</text>
</comment>
<dbReference type="GO" id="GO:0005886">
    <property type="term" value="C:plasma membrane"/>
    <property type="evidence" value="ECO:0007669"/>
    <property type="project" value="UniProtKB-SubCell"/>
</dbReference>
<dbReference type="InterPro" id="IPR026015">
    <property type="entry name" value="ATP_synth_OSCP/delta_N_sf"/>
</dbReference>
<dbReference type="SUPFAM" id="SSF47928">
    <property type="entry name" value="N-terminal domain of the delta subunit of the F1F0-ATP synthase"/>
    <property type="match status" value="1"/>
</dbReference>
<evidence type="ECO:0000256" key="4">
    <source>
        <dbReference type="ARBA" id="ARBA00023065"/>
    </source>
</evidence>
<dbReference type="PANTHER" id="PTHR11910">
    <property type="entry name" value="ATP SYNTHASE DELTA CHAIN"/>
    <property type="match status" value="1"/>
</dbReference>
<keyword evidence="4 8" id="KW-0406">Ion transport</keyword>
<keyword evidence="2 8" id="KW-0813">Transport</keyword>
<dbReference type="NCBIfam" id="NF004402">
    <property type="entry name" value="PRK05758.2-2"/>
    <property type="match status" value="1"/>
</dbReference>
<keyword evidence="7 8" id="KW-0066">ATP synthesis</keyword>
<comment type="subcellular location">
    <subcellularLocation>
        <location evidence="8">Cell membrane</location>
        <topology evidence="8">Peripheral membrane protein</topology>
    </subcellularLocation>
    <subcellularLocation>
        <location evidence="1">Membrane</location>
    </subcellularLocation>
</comment>
<comment type="function">
    <text evidence="8">F(1)F(0) ATP synthase produces ATP from ADP in the presence of a proton or sodium gradient. F-type ATPases consist of two structural domains, F(1) containing the extramembraneous catalytic core and F(0) containing the membrane proton channel, linked together by a central stalk and a peripheral stalk. During catalysis, ATP synthesis in the catalytic domain of F(1) is coupled via a rotary mechanism of the central stalk subunits to proton translocation.</text>
</comment>
<dbReference type="Proteomes" id="UP000654401">
    <property type="component" value="Unassembled WGS sequence"/>
</dbReference>
<evidence type="ECO:0000256" key="8">
    <source>
        <dbReference type="HAMAP-Rule" id="MF_01416"/>
    </source>
</evidence>
<keyword evidence="6 8" id="KW-0139">CF(1)</keyword>
<reference evidence="9 10" key="1">
    <citation type="submission" date="2020-08" db="EMBL/GenBank/DDBJ databases">
        <title>Bridging the membrane lipid divide: bacteria of the FCB group superphylum have the potential to synthesize archaeal ether lipids.</title>
        <authorList>
            <person name="Villanueva L."/>
            <person name="Von Meijenfeldt F.A.B."/>
            <person name="Westbye A.B."/>
            <person name="Yadav S."/>
            <person name="Hopmans E.C."/>
            <person name="Dutilh B.E."/>
            <person name="Sinninghe Damste J.S."/>
        </authorList>
    </citation>
    <scope>NUCLEOTIDE SEQUENCE [LARGE SCALE GENOMIC DNA]</scope>
    <source>
        <strain evidence="9">NIOZ-UU100</strain>
    </source>
</reference>
<organism evidence="9 10">
    <name type="scientific">Candidatus Thiopontia autotrophica</name>
    <dbReference type="NCBI Taxonomy" id="2841688"/>
    <lineage>
        <taxon>Bacteria</taxon>
        <taxon>Pseudomonadati</taxon>
        <taxon>Pseudomonadota</taxon>
        <taxon>Gammaproteobacteria</taxon>
        <taxon>Candidatus Thiopontia</taxon>
    </lineage>
</organism>
<dbReference type="AlphaFoldDB" id="A0A8J6PAK8"/>
<keyword evidence="3 8" id="KW-0375">Hydrogen ion transport</keyword>
<dbReference type="GO" id="GO:0046933">
    <property type="term" value="F:proton-transporting ATP synthase activity, rotational mechanism"/>
    <property type="evidence" value="ECO:0007669"/>
    <property type="project" value="UniProtKB-UniRule"/>
</dbReference>
<evidence type="ECO:0000256" key="7">
    <source>
        <dbReference type="ARBA" id="ARBA00023310"/>
    </source>
</evidence>
<dbReference type="GO" id="GO:0045259">
    <property type="term" value="C:proton-transporting ATP synthase complex"/>
    <property type="evidence" value="ECO:0007669"/>
    <property type="project" value="UniProtKB-KW"/>
</dbReference>
<sequence length="178" mass="19358">MEERTTVARPYAEAAYAQARQENRIEEWAGATELLSMIVSDSAVATRLNDPRVPGQQLTDLVIGIDSDTFSGTTENFVKVLQENGRLGYAPEISTLFHQLKAADENSLDVEVISAYSLDAASEDAIASAIKDKMGKEIQMTTKVDQSLIGGVIVRVGDQVIDSSLRGRMNQLSNELHG</sequence>
<protein>
    <recommendedName>
        <fullName evidence="8">ATP synthase subunit delta</fullName>
    </recommendedName>
    <alternativeName>
        <fullName evidence="8">ATP synthase F(1) sector subunit delta</fullName>
    </alternativeName>
    <alternativeName>
        <fullName evidence="8">F-type ATPase subunit delta</fullName>
        <shortName evidence="8">F-ATPase subunit delta</shortName>
    </alternativeName>
</protein>
<dbReference type="PROSITE" id="PS00389">
    <property type="entry name" value="ATPASE_DELTA"/>
    <property type="match status" value="1"/>
</dbReference>
<comment type="similarity">
    <text evidence="8">Belongs to the ATPase delta chain family.</text>
</comment>
<proteinExistence type="inferred from homology"/>
<evidence type="ECO:0000256" key="5">
    <source>
        <dbReference type="ARBA" id="ARBA00023136"/>
    </source>
</evidence>
<dbReference type="Gene3D" id="1.10.520.20">
    <property type="entry name" value="N-terminal domain of the delta subunit of the F1F0-ATP synthase"/>
    <property type="match status" value="1"/>
</dbReference>
<dbReference type="PRINTS" id="PR00125">
    <property type="entry name" value="ATPASEDELTA"/>
</dbReference>
<evidence type="ECO:0000256" key="6">
    <source>
        <dbReference type="ARBA" id="ARBA00023196"/>
    </source>
</evidence>
<dbReference type="EMBL" id="JACNFK010000023">
    <property type="protein sequence ID" value="MBC8519441.1"/>
    <property type="molecule type" value="Genomic_DNA"/>
</dbReference>
<keyword evidence="5 8" id="KW-0472">Membrane</keyword>
<dbReference type="Pfam" id="PF00213">
    <property type="entry name" value="OSCP"/>
    <property type="match status" value="1"/>
</dbReference>
<name>A0A8J6PAK8_9GAMM</name>